<sequence>QTGDKFAADDTLYSTAESVRFVVEEKLLAEKRAADLQSWLDNVERVQDRDGNFKGLESELEHMKIKYNESTNQLEETTKHKCFLEEQLDIMKGENEELVSKLRESSVIIKQMKPEVETMQAETDSLPQKLNTIEETSLQQTSTHLQSQHSQIQHFAQKIQQVEMENKEIRRQLQTA</sequence>
<reference evidence="2" key="1">
    <citation type="submission" date="2014-12" db="EMBL/GenBank/DDBJ databases">
        <title>Insight into the proteome of Arion vulgaris.</title>
        <authorList>
            <person name="Aradska J."/>
            <person name="Bulat T."/>
            <person name="Smidak R."/>
            <person name="Sarate P."/>
            <person name="Gangsoo J."/>
            <person name="Sialana F."/>
            <person name="Bilban M."/>
            <person name="Lubec G."/>
        </authorList>
    </citation>
    <scope>NUCLEOTIDE SEQUENCE</scope>
    <source>
        <tissue evidence="2">Skin</tissue>
    </source>
</reference>
<feature type="non-terminal residue" evidence="2">
    <location>
        <position position="1"/>
    </location>
</feature>
<accession>A0A0B6XVU6</accession>
<proteinExistence type="predicted"/>
<feature type="coiled-coil region" evidence="1">
    <location>
        <begin position="53"/>
        <end position="80"/>
    </location>
</feature>
<evidence type="ECO:0000313" key="2">
    <source>
        <dbReference type="EMBL" id="CEK48024.1"/>
    </source>
</evidence>
<dbReference type="SUPFAM" id="SSF57997">
    <property type="entry name" value="Tropomyosin"/>
    <property type="match status" value="1"/>
</dbReference>
<dbReference type="AlphaFoldDB" id="A0A0B6XVU6"/>
<organism evidence="2">
    <name type="scientific">Arion vulgaris</name>
    <dbReference type="NCBI Taxonomy" id="1028688"/>
    <lineage>
        <taxon>Eukaryota</taxon>
        <taxon>Metazoa</taxon>
        <taxon>Spiralia</taxon>
        <taxon>Lophotrochozoa</taxon>
        <taxon>Mollusca</taxon>
        <taxon>Gastropoda</taxon>
        <taxon>Heterobranchia</taxon>
        <taxon>Euthyneura</taxon>
        <taxon>Panpulmonata</taxon>
        <taxon>Eupulmonata</taxon>
        <taxon>Stylommatophora</taxon>
        <taxon>Helicina</taxon>
        <taxon>Arionoidea</taxon>
        <taxon>Arionidae</taxon>
        <taxon>Arion</taxon>
    </lineage>
</organism>
<evidence type="ECO:0000256" key="1">
    <source>
        <dbReference type="SAM" id="Coils"/>
    </source>
</evidence>
<keyword evidence="1" id="KW-0175">Coiled coil</keyword>
<gene>
    <name evidence="2" type="primary">ORF2920</name>
</gene>
<dbReference type="EMBL" id="HACG01001159">
    <property type="protein sequence ID" value="CEK48024.1"/>
    <property type="molecule type" value="Transcribed_RNA"/>
</dbReference>
<feature type="non-terminal residue" evidence="2">
    <location>
        <position position="176"/>
    </location>
</feature>
<name>A0A0B6XVU6_9EUPU</name>
<protein>
    <submittedName>
        <fullName evidence="2">Uncharacterized protein</fullName>
    </submittedName>
</protein>